<dbReference type="Pfam" id="PF21806">
    <property type="entry name" value="DUF6879"/>
    <property type="match status" value="1"/>
</dbReference>
<organism evidence="2 3">
    <name type="scientific">Streptosporangium becharense</name>
    <dbReference type="NCBI Taxonomy" id="1816182"/>
    <lineage>
        <taxon>Bacteria</taxon>
        <taxon>Bacillati</taxon>
        <taxon>Actinomycetota</taxon>
        <taxon>Actinomycetes</taxon>
        <taxon>Streptosporangiales</taxon>
        <taxon>Streptosporangiaceae</taxon>
        <taxon>Streptosporangium</taxon>
    </lineage>
</organism>
<evidence type="ECO:0000313" key="2">
    <source>
        <dbReference type="EMBL" id="MBB5820709.1"/>
    </source>
</evidence>
<accession>A0A7W9MHQ7</accession>
<gene>
    <name evidence="2" type="ORF">F4562_003771</name>
</gene>
<dbReference type="InterPro" id="IPR049244">
    <property type="entry name" value="DUF6879"/>
</dbReference>
<protein>
    <recommendedName>
        <fullName evidence="1">DUF6879 domain-containing protein</fullName>
    </recommendedName>
</protein>
<dbReference type="EMBL" id="JACHMP010000001">
    <property type="protein sequence ID" value="MBB5820709.1"/>
    <property type="molecule type" value="Genomic_DNA"/>
</dbReference>
<comment type="caution">
    <text evidence="2">The sequence shown here is derived from an EMBL/GenBank/DDBJ whole genome shotgun (WGS) entry which is preliminary data.</text>
</comment>
<dbReference type="Proteomes" id="UP000540685">
    <property type="component" value="Unassembled WGS sequence"/>
</dbReference>
<feature type="domain" description="DUF6879" evidence="1">
    <location>
        <begin position="24"/>
        <end position="188"/>
    </location>
</feature>
<reference evidence="2 3" key="1">
    <citation type="submission" date="2020-08" db="EMBL/GenBank/DDBJ databases">
        <title>Sequencing the genomes of 1000 actinobacteria strains.</title>
        <authorList>
            <person name="Klenk H.-P."/>
        </authorList>
    </citation>
    <scope>NUCLEOTIDE SEQUENCE [LARGE SCALE GENOMIC DNA]</scope>
    <source>
        <strain evidence="2 3">DSM 46887</strain>
    </source>
</reference>
<dbReference type="RefSeq" id="WP_184542991.1">
    <property type="nucleotide sequence ID" value="NZ_JACHMP010000001.1"/>
</dbReference>
<evidence type="ECO:0000313" key="3">
    <source>
        <dbReference type="Proteomes" id="UP000540685"/>
    </source>
</evidence>
<name>A0A7W9MHQ7_9ACTN</name>
<keyword evidence="3" id="KW-1185">Reference proteome</keyword>
<evidence type="ECO:0000259" key="1">
    <source>
        <dbReference type="Pfam" id="PF21806"/>
    </source>
</evidence>
<proteinExistence type="predicted"/>
<dbReference type="AlphaFoldDB" id="A0A7W9MHQ7"/>
<sequence>MKNVFDRVRKAPGVVMSAKEYRADFVTEFEAKTGVVWKLERAQHFDERGLPSWEAFARGDWDRSLALMEDMRQEFAADHPERIEFRRIRVVEEPISPYVHWELAVLRVRAQEGERGRVVPASAVTDFETGHPVPELVAFGPSLMYEVLYDREGVHTGGRRITEPDVIEPCLPVFASLYERAEDLVEYFDRVVTPLPPPRLVP</sequence>